<keyword evidence="12" id="KW-1185">Reference proteome</keyword>
<protein>
    <recommendedName>
        <fullName evidence="7">Phosphoinositide phospholipase C</fullName>
        <ecNumber evidence="7">3.1.4.11</ecNumber>
    </recommendedName>
</protein>
<evidence type="ECO:0000256" key="3">
    <source>
        <dbReference type="ARBA" id="ARBA00022963"/>
    </source>
</evidence>
<dbReference type="EMBL" id="KZ819198">
    <property type="protein sequence ID" value="PWY98475.1"/>
    <property type="molecule type" value="Genomic_DNA"/>
</dbReference>
<dbReference type="SUPFAM" id="SSF49562">
    <property type="entry name" value="C2 domain (Calcium/lipid-binding domain, CaLB)"/>
    <property type="match status" value="1"/>
</dbReference>
<dbReference type="PANTHER" id="PTHR10336">
    <property type="entry name" value="PHOSPHOINOSITIDE-SPECIFIC PHOSPHOLIPASE C FAMILY PROTEIN"/>
    <property type="match status" value="1"/>
</dbReference>
<dbReference type="InterPro" id="IPR017946">
    <property type="entry name" value="PLC-like_Pdiesterase_TIM-brl"/>
</dbReference>
<dbReference type="Gene3D" id="2.60.40.150">
    <property type="entry name" value="C2 domain"/>
    <property type="match status" value="1"/>
</dbReference>
<dbReference type="GO" id="GO:0048015">
    <property type="term" value="P:phosphatidylinositol-mediated signaling"/>
    <property type="evidence" value="ECO:0007669"/>
    <property type="project" value="TreeGrafter"/>
</dbReference>
<evidence type="ECO:0000256" key="7">
    <source>
        <dbReference type="RuleBase" id="RU361133"/>
    </source>
</evidence>
<dbReference type="InterPro" id="IPR000008">
    <property type="entry name" value="C2_dom"/>
</dbReference>
<evidence type="ECO:0000256" key="5">
    <source>
        <dbReference type="ARBA" id="ARBA00023224"/>
    </source>
</evidence>
<sequence>MSDSTNPNNTKDGDGAPSVLTSKFAKLNPFSRTANKDPEGGGDNLGEEVEFDSIGGGGHAARRTKITKSELRVSHAMRKFLAEHRVLSEQDAVVDQQQGSSEALRAFLDKSHIDVPDYVRDRSRPLSEYFISSSHNTYLLAHQLYGSSSAVAYEHVLLTGARCVEIDAWDNEDNPTEPKVTHGYTLASHIPFRAVCETMKQAMNKEVEEAARDQSFRPAPVLLSLENHCSPAGQKRLVEIMDEVWSDMLITRPIDIGEHPDAHTSLDHLGQKIAVMVEFHPSDQPPVEKVEDSDDEEEKQVKAKRNAAKKAGIIPELSALGVYAQSVKPSNDSWYTSTLTNGPHDHLINISETGLLDLLPGQAKQITKHNAEHLMRVYPKGTRISSKNMNPVPFWGVGAQVCALNWQTFDASLQLNEALFSGSDGYVLKPPGLRTGGDGNISLGRKKLKLHIAGATDLPIPKGRDGDDIRPYVSCTLVHPEDLEDEPPKRKTKAYKQHHLGIVHRGEQPPPTDPIWDETLEWDFEHNELAFLRLLIKSDDKFARNPLFAVASIRLTYASPEWRFIRLLDLKGRETHSTILVKFELQDL</sequence>
<dbReference type="PROSITE" id="PS50008">
    <property type="entry name" value="PIPLC_Y_DOMAIN"/>
    <property type="match status" value="1"/>
</dbReference>
<dbReference type="InterPro" id="IPR001711">
    <property type="entry name" value="PLipase_C_Pinositol-sp_Y"/>
</dbReference>
<dbReference type="Gene3D" id="3.20.20.190">
    <property type="entry name" value="Phosphatidylinositol (PI) phosphodiesterase"/>
    <property type="match status" value="1"/>
</dbReference>
<name>A0A317XJM7_9BASI</name>
<dbReference type="PRINTS" id="PR00390">
    <property type="entry name" value="PHPHLIPASEC"/>
</dbReference>
<dbReference type="InParanoid" id="A0A317XJM7"/>
<dbReference type="SMART" id="SM00149">
    <property type="entry name" value="PLCYc"/>
    <property type="match status" value="1"/>
</dbReference>
<gene>
    <name evidence="11" type="ORF">BCV70DRAFT_201784</name>
</gene>
<dbReference type="GO" id="GO:0051209">
    <property type="term" value="P:release of sequestered calcium ion into cytosol"/>
    <property type="evidence" value="ECO:0007669"/>
    <property type="project" value="TreeGrafter"/>
</dbReference>
<dbReference type="Pfam" id="PF00168">
    <property type="entry name" value="C2"/>
    <property type="match status" value="1"/>
</dbReference>
<dbReference type="Proteomes" id="UP000246740">
    <property type="component" value="Unassembled WGS sequence"/>
</dbReference>
<evidence type="ECO:0000256" key="4">
    <source>
        <dbReference type="ARBA" id="ARBA00023098"/>
    </source>
</evidence>
<dbReference type="AlphaFoldDB" id="A0A317XJM7"/>
<feature type="domain" description="PI-PLC Y-box" evidence="10">
    <location>
        <begin position="317"/>
        <end position="434"/>
    </location>
</feature>
<dbReference type="CDD" id="cd00275">
    <property type="entry name" value="C2_PLC_like"/>
    <property type="match status" value="1"/>
</dbReference>
<dbReference type="OrthoDB" id="269822at2759"/>
<keyword evidence="5" id="KW-0807">Transducer</keyword>
<dbReference type="Pfam" id="PF00388">
    <property type="entry name" value="PI-PLC-X"/>
    <property type="match status" value="1"/>
</dbReference>
<feature type="compositionally biased region" description="Polar residues" evidence="8">
    <location>
        <begin position="1"/>
        <end position="10"/>
    </location>
</feature>
<accession>A0A317XJM7</accession>
<evidence type="ECO:0000313" key="12">
    <source>
        <dbReference type="Proteomes" id="UP000246740"/>
    </source>
</evidence>
<evidence type="ECO:0000313" key="11">
    <source>
        <dbReference type="EMBL" id="PWY98475.1"/>
    </source>
</evidence>
<keyword evidence="4 7" id="KW-0443">Lipid metabolism</keyword>
<dbReference type="PANTHER" id="PTHR10336:SF169">
    <property type="entry name" value="PHOSPHOINOSITIDE PHOSPHOLIPASE C"/>
    <property type="match status" value="1"/>
</dbReference>
<feature type="region of interest" description="Disordered" evidence="8">
    <location>
        <begin position="1"/>
        <end position="63"/>
    </location>
</feature>
<dbReference type="STRING" id="1882483.A0A317XJM7"/>
<keyword evidence="2 7" id="KW-0378">Hydrolase</keyword>
<dbReference type="Pfam" id="PF00387">
    <property type="entry name" value="PI-PLC-Y"/>
    <property type="match status" value="1"/>
</dbReference>
<evidence type="ECO:0000259" key="9">
    <source>
        <dbReference type="PROSITE" id="PS50004"/>
    </source>
</evidence>
<feature type="domain" description="C2" evidence="9">
    <location>
        <begin position="429"/>
        <end position="569"/>
    </location>
</feature>
<reference evidence="11 12" key="1">
    <citation type="journal article" date="2018" name="Mol. Biol. Evol.">
        <title>Broad Genomic Sampling Reveals a Smut Pathogenic Ancestry of the Fungal Clade Ustilaginomycotina.</title>
        <authorList>
            <person name="Kijpornyongpan T."/>
            <person name="Mondo S.J."/>
            <person name="Barry K."/>
            <person name="Sandor L."/>
            <person name="Lee J."/>
            <person name="Lipzen A."/>
            <person name="Pangilinan J."/>
            <person name="LaButti K."/>
            <person name="Hainaut M."/>
            <person name="Henrissat B."/>
            <person name="Grigoriev I.V."/>
            <person name="Spatafora J.W."/>
            <person name="Aime M.C."/>
        </authorList>
    </citation>
    <scope>NUCLEOTIDE SEQUENCE [LARGE SCALE GENOMIC DNA]</scope>
    <source>
        <strain evidence="11 12">MCA 3645</strain>
    </source>
</reference>
<dbReference type="CDD" id="cd08598">
    <property type="entry name" value="PI-PLC1c_yeast"/>
    <property type="match status" value="1"/>
</dbReference>
<dbReference type="EC" id="3.1.4.11" evidence="7"/>
<dbReference type="GO" id="GO:0016042">
    <property type="term" value="P:lipid catabolic process"/>
    <property type="evidence" value="ECO:0007669"/>
    <property type="project" value="UniProtKB-KW"/>
</dbReference>
<dbReference type="SMART" id="SM00148">
    <property type="entry name" value="PLCXc"/>
    <property type="match status" value="1"/>
</dbReference>
<dbReference type="PROSITE" id="PS50007">
    <property type="entry name" value="PIPLC_X_DOMAIN"/>
    <property type="match status" value="1"/>
</dbReference>
<evidence type="ECO:0000259" key="10">
    <source>
        <dbReference type="PROSITE" id="PS50008"/>
    </source>
</evidence>
<dbReference type="InterPro" id="IPR000909">
    <property type="entry name" value="PLipase_C_PInositol-sp_X_dom"/>
</dbReference>
<dbReference type="SUPFAM" id="SSF51695">
    <property type="entry name" value="PLC-like phosphodiesterases"/>
    <property type="match status" value="1"/>
</dbReference>
<dbReference type="FunFam" id="3.20.20.190:FF:000039">
    <property type="entry name" value="Phosphoinositide phospholipase C"/>
    <property type="match status" value="1"/>
</dbReference>
<comment type="function">
    <text evidence="6">The production of the second messenger molecules diacylglycerol (DAG) and inositol 1,4,5-trisphosphate (IP3) is mediated by activated phosphatidylinositol-specific phospholipase C enzymes.</text>
</comment>
<organism evidence="11 12">
    <name type="scientific">Testicularia cyperi</name>
    <dbReference type="NCBI Taxonomy" id="1882483"/>
    <lineage>
        <taxon>Eukaryota</taxon>
        <taxon>Fungi</taxon>
        <taxon>Dikarya</taxon>
        <taxon>Basidiomycota</taxon>
        <taxon>Ustilaginomycotina</taxon>
        <taxon>Ustilaginomycetes</taxon>
        <taxon>Ustilaginales</taxon>
        <taxon>Anthracoideaceae</taxon>
        <taxon>Testicularia</taxon>
    </lineage>
</organism>
<evidence type="ECO:0000256" key="1">
    <source>
        <dbReference type="ARBA" id="ARBA00001195"/>
    </source>
</evidence>
<evidence type="ECO:0000256" key="6">
    <source>
        <dbReference type="ARBA" id="ARBA00059664"/>
    </source>
</evidence>
<proteinExistence type="predicted"/>
<dbReference type="GO" id="GO:0004435">
    <property type="term" value="F:phosphatidylinositol-4,5-bisphosphate phospholipase C activity"/>
    <property type="evidence" value="ECO:0007669"/>
    <property type="project" value="UniProtKB-EC"/>
</dbReference>
<keyword evidence="3 7" id="KW-0442">Lipid degradation</keyword>
<evidence type="ECO:0000256" key="8">
    <source>
        <dbReference type="SAM" id="MobiDB-lite"/>
    </source>
</evidence>
<dbReference type="InterPro" id="IPR001192">
    <property type="entry name" value="PI-PLC_fam"/>
</dbReference>
<dbReference type="PROSITE" id="PS50004">
    <property type="entry name" value="C2"/>
    <property type="match status" value="1"/>
</dbReference>
<evidence type="ECO:0000256" key="2">
    <source>
        <dbReference type="ARBA" id="ARBA00022801"/>
    </source>
</evidence>
<dbReference type="InterPro" id="IPR035892">
    <property type="entry name" value="C2_domain_sf"/>
</dbReference>
<comment type="catalytic activity">
    <reaction evidence="1 7">
        <text>a 1,2-diacyl-sn-glycero-3-phospho-(1D-myo-inositol-4,5-bisphosphate) + H2O = 1D-myo-inositol 1,4,5-trisphosphate + a 1,2-diacyl-sn-glycerol + H(+)</text>
        <dbReference type="Rhea" id="RHEA:33179"/>
        <dbReference type="ChEBI" id="CHEBI:15377"/>
        <dbReference type="ChEBI" id="CHEBI:15378"/>
        <dbReference type="ChEBI" id="CHEBI:17815"/>
        <dbReference type="ChEBI" id="CHEBI:58456"/>
        <dbReference type="ChEBI" id="CHEBI:203600"/>
        <dbReference type="EC" id="3.1.4.11"/>
    </reaction>
</comment>